<sequence length="555" mass="62213">MNTLNKIKAWFGFKTSDSAQTEPELTLPDVLRQFKIVEVVPRSNEFGPYVIVTERDGIGQGNSGELDFVDPDPTPFGMNEAYNQAYSEIVRSTITPVVSGRGAVALKEKPQMGEIGSSSPSPYTSGFYKREYNKDLEGLNGLEIFNKMRSDGVIAGSLLLFKTPVYAANWFMKPASRDPFDVEVSDFVWKCLTEYMSITWTQVKLESMLMCDFGYYMFEKVWEQRKIDGVNRIVLKKLAPRHPMDVKEWNFDANGGPNSVKMYRAMDLEISEVTIPIEKLIVLTLNREANDITGRSMMRPMYKHWYFKEQLYKIDAIQKERHGIGVPIIKLPPNFDEAAKTAANELGRNLRTNERAHVVLPPGWEVMFAKLEGQPVDAIKSIEMHDKAIRESILASFLSSETITKEEDVGLFLKASRFVADSICDAFNLYVIPELVRYNFGKDAKVPRLSVRRIGEQADWRVMSFAIRSLVGAGIIRPDDRLEERLREEMDLPEADVATMRVVAAPQGGPQQQPQNSTASKTTGTADSAGLPRQTPVATPKLPGGNAGNDKGGQS</sequence>
<dbReference type="HOGENOM" id="CLU_490644_0_0_0"/>
<evidence type="ECO:0000256" key="1">
    <source>
        <dbReference type="SAM" id="MobiDB-lite"/>
    </source>
</evidence>
<dbReference type="Pfam" id="PF21919">
    <property type="entry name" value="P23-45_portal_barrel"/>
    <property type="match status" value="1"/>
</dbReference>
<protein>
    <recommendedName>
        <fullName evidence="4">Portal protein</fullName>
    </recommendedName>
</protein>
<gene>
    <name evidence="2" type="ORF">U27_02629</name>
</gene>
<dbReference type="InterPro" id="IPR054117">
    <property type="entry name" value="P23-45_portal"/>
</dbReference>
<proteinExistence type="predicted"/>
<evidence type="ECO:0000313" key="3">
    <source>
        <dbReference type="Proteomes" id="UP000030661"/>
    </source>
</evidence>
<organism evidence="2">
    <name type="scientific">Vecturithrix granuli</name>
    <dbReference type="NCBI Taxonomy" id="1499967"/>
    <lineage>
        <taxon>Bacteria</taxon>
        <taxon>Candidatus Moduliflexota</taxon>
        <taxon>Candidatus Vecturitrichia</taxon>
        <taxon>Candidatus Vecturitrichales</taxon>
        <taxon>Candidatus Vecturitrichaceae</taxon>
        <taxon>Candidatus Vecturithrix</taxon>
    </lineage>
</organism>
<name>A0A081CB41_VECG1</name>
<evidence type="ECO:0000313" key="2">
    <source>
        <dbReference type="EMBL" id="GAK61796.1"/>
    </source>
</evidence>
<feature type="compositionally biased region" description="Polar residues" evidence="1">
    <location>
        <begin position="516"/>
        <end position="526"/>
    </location>
</feature>
<reference evidence="2" key="1">
    <citation type="journal article" date="2015" name="PeerJ">
        <title>First genomic representation of candidate bacterial phylum KSB3 points to enhanced environmental sensing as a trigger of wastewater bulking.</title>
        <authorList>
            <person name="Sekiguchi Y."/>
            <person name="Ohashi A."/>
            <person name="Parks D.H."/>
            <person name="Yamauchi T."/>
            <person name="Tyson G.W."/>
            <person name="Hugenholtz P."/>
        </authorList>
    </citation>
    <scope>NUCLEOTIDE SEQUENCE [LARGE SCALE GENOMIC DNA]</scope>
</reference>
<feature type="compositionally biased region" description="Low complexity" evidence="1">
    <location>
        <begin position="506"/>
        <end position="515"/>
    </location>
</feature>
<dbReference type="Proteomes" id="UP000030661">
    <property type="component" value="Unassembled WGS sequence"/>
</dbReference>
<feature type="compositionally biased region" description="Gly residues" evidence="1">
    <location>
        <begin position="545"/>
        <end position="555"/>
    </location>
</feature>
<feature type="region of interest" description="Disordered" evidence="1">
    <location>
        <begin position="503"/>
        <end position="555"/>
    </location>
</feature>
<accession>A0A081CB41</accession>
<dbReference type="AlphaFoldDB" id="A0A081CB41"/>
<dbReference type="EMBL" id="DF820483">
    <property type="protein sequence ID" value="GAK61796.1"/>
    <property type="molecule type" value="Genomic_DNA"/>
</dbReference>
<evidence type="ECO:0008006" key="4">
    <source>
        <dbReference type="Google" id="ProtNLM"/>
    </source>
</evidence>
<dbReference type="eggNOG" id="COG4383">
    <property type="taxonomic scope" value="Bacteria"/>
</dbReference>
<dbReference type="STRING" id="1499967.U27_02629"/>
<keyword evidence="3" id="KW-1185">Reference proteome</keyword>